<dbReference type="Pfam" id="PF02785">
    <property type="entry name" value="Biotin_carb_C"/>
    <property type="match status" value="1"/>
</dbReference>
<feature type="domain" description="ATP-grasp" evidence="7">
    <location>
        <begin position="143"/>
        <end position="340"/>
    </location>
</feature>
<dbReference type="SUPFAM" id="SSF56059">
    <property type="entry name" value="Glutathione synthetase ATP-binding domain-like"/>
    <property type="match status" value="1"/>
</dbReference>
<dbReference type="PROSITE" id="PS50979">
    <property type="entry name" value="BC"/>
    <property type="match status" value="1"/>
</dbReference>
<dbReference type="InterPro" id="IPR005479">
    <property type="entry name" value="CPAse_ATP-bd"/>
</dbReference>
<evidence type="ECO:0000313" key="10">
    <source>
        <dbReference type="Proteomes" id="UP000717696"/>
    </source>
</evidence>
<keyword evidence="4 6" id="KW-0067">ATP-binding</keyword>
<dbReference type="GO" id="GO:0005524">
    <property type="term" value="F:ATP binding"/>
    <property type="evidence" value="ECO:0007669"/>
    <property type="project" value="UniProtKB-UniRule"/>
</dbReference>
<dbReference type="PANTHER" id="PTHR18866">
    <property type="entry name" value="CARBOXYLASE:PYRUVATE/ACETYL-COA/PROPIONYL-COA CARBOXYLASE"/>
    <property type="match status" value="1"/>
</dbReference>
<dbReference type="PROSITE" id="PS00866">
    <property type="entry name" value="CPSASE_1"/>
    <property type="match status" value="1"/>
</dbReference>
<dbReference type="OrthoDB" id="196847at2759"/>
<organism evidence="9 10">
    <name type="scientific">Dactylonectria estremocensis</name>
    <dbReference type="NCBI Taxonomy" id="1079267"/>
    <lineage>
        <taxon>Eukaryota</taxon>
        <taxon>Fungi</taxon>
        <taxon>Dikarya</taxon>
        <taxon>Ascomycota</taxon>
        <taxon>Pezizomycotina</taxon>
        <taxon>Sordariomycetes</taxon>
        <taxon>Hypocreomycetidae</taxon>
        <taxon>Hypocreales</taxon>
        <taxon>Nectriaceae</taxon>
        <taxon>Dactylonectria</taxon>
    </lineage>
</organism>
<evidence type="ECO:0000313" key="9">
    <source>
        <dbReference type="EMBL" id="KAH7139753.1"/>
    </source>
</evidence>
<evidence type="ECO:0000256" key="4">
    <source>
        <dbReference type="ARBA" id="ARBA00022840"/>
    </source>
</evidence>
<feature type="domain" description="Biotin carboxylation" evidence="8">
    <location>
        <begin position="24"/>
        <end position="477"/>
    </location>
</feature>
<evidence type="ECO:0000256" key="1">
    <source>
        <dbReference type="ARBA" id="ARBA00001953"/>
    </source>
</evidence>
<evidence type="ECO:0000259" key="8">
    <source>
        <dbReference type="PROSITE" id="PS50979"/>
    </source>
</evidence>
<dbReference type="InterPro" id="IPR005482">
    <property type="entry name" value="Biotin_COase_C"/>
</dbReference>
<dbReference type="Pfam" id="PF02786">
    <property type="entry name" value="CPSase_L_D2"/>
    <property type="match status" value="1"/>
</dbReference>
<keyword evidence="10" id="KW-1185">Reference proteome</keyword>
<evidence type="ECO:0000256" key="3">
    <source>
        <dbReference type="ARBA" id="ARBA00022741"/>
    </source>
</evidence>
<keyword evidence="2" id="KW-0436">Ligase</keyword>
<name>A0A9P9ELB2_9HYPO</name>
<dbReference type="PROSITE" id="PS00867">
    <property type="entry name" value="CPSASE_2"/>
    <property type="match status" value="1"/>
</dbReference>
<evidence type="ECO:0000256" key="6">
    <source>
        <dbReference type="PROSITE-ProRule" id="PRU00409"/>
    </source>
</evidence>
<dbReference type="InterPro" id="IPR016185">
    <property type="entry name" value="PreATP-grasp_dom_sf"/>
</dbReference>
<dbReference type="GO" id="GO:0046872">
    <property type="term" value="F:metal ion binding"/>
    <property type="evidence" value="ECO:0007669"/>
    <property type="project" value="InterPro"/>
</dbReference>
<dbReference type="InterPro" id="IPR011761">
    <property type="entry name" value="ATP-grasp"/>
</dbReference>
<gene>
    <name evidence="9" type="ORF">B0J13DRAFT_67634</name>
</gene>
<protein>
    <submittedName>
        <fullName evidence="9">Carbamoyl-phosphate synthase L chain, ATP binding domain-containing protein</fullName>
    </submittedName>
</protein>
<reference evidence="9" key="1">
    <citation type="journal article" date="2021" name="Nat. Commun.">
        <title>Genetic determinants of endophytism in the Arabidopsis root mycobiome.</title>
        <authorList>
            <person name="Mesny F."/>
            <person name="Miyauchi S."/>
            <person name="Thiergart T."/>
            <person name="Pickel B."/>
            <person name="Atanasova L."/>
            <person name="Karlsson M."/>
            <person name="Huettel B."/>
            <person name="Barry K.W."/>
            <person name="Haridas S."/>
            <person name="Chen C."/>
            <person name="Bauer D."/>
            <person name="Andreopoulos W."/>
            <person name="Pangilinan J."/>
            <person name="LaButti K."/>
            <person name="Riley R."/>
            <person name="Lipzen A."/>
            <person name="Clum A."/>
            <person name="Drula E."/>
            <person name="Henrissat B."/>
            <person name="Kohler A."/>
            <person name="Grigoriev I.V."/>
            <person name="Martin F.M."/>
            <person name="Hacquard S."/>
        </authorList>
    </citation>
    <scope>NUCLEOTIDE SEQUENCE</scope>
    <source>
        <strain evidence="9">MPI-CAGE-AT-0021</strain>
    </source>
</reference>
<evidence type="ECO:0000256" key="5">
    <source>
        <dbReference type="ARBA" id="ARBA00023267"/>
    </source>
</evidence>
<dbReference type="InterPro" id="IPR005481">
    <property type="entry name" value="BC-like_N"/>
</dbReference>
<dbReference type="SUPFAM" id="SSF51246">
    <property type="entry name" value="Rudiment single hybrid motif"/>
    <property type="match status" value="1"/>
</dbReference>
<proteinExistence type="predicted"/>
<dbReference type="EMBL" id="JAGMUU010000014">
    <property type="protein sequence ID" value="KAH7139753.1"/>
    <property type="molecule type" value="Genomic_DNA"/>
</dbReference>
<dbReference type="PANTHER" id="PTHR18866:SF127">
    <property type="match status" value="1"/>
</dbReference>
<keyword evidence="3 6" id="KW-0547">Nucleotide-binding</keyword>
<dbReference type="FunFam" id="3.30.1490.20:FF:000003">
    <property type="entry name" value="acetyl-CoA carboxylase isoform X1"/>
    <property type="match status" value="1"/>
</dbReference>
<dbReference type="GO" id="GO:0016874">
    <property type="term" value="F:ligase activity"/>
    <property type="evidence" value="ECO:0007669"/>
    <property type="project" value="UniProtKB-KW"/>
</dbReference>
<evidence type="ECO:0000259" key="7">
    <source>
        <dbReference type="PROSITE" id="PS50975"/>
    </source>
</evidence>
<dbReference type="Gene3D" id="3.30.470.20">
    <property type="entry name" value="ATP-grasp fold, B domain"/>
    <property type="match status" value="1"/>
</dbReference>
<accession>A0A9P9ELB2</accession>
<dbReference type="Pfam" id="PF00289">
    <property type="entry name" value="Biotin_carb_N"/>
    <property type="match status" value="1"/>
</dbReference>
<dbReference type="PROSITE" id="PS50975">
    <property type="entry name" value="ATP_GRASP"/>
    <property type="match status" value="1"/>
</dbReference>
<comment type="cofactor">
    <cofactor evidence="1">
        <name>biotin</name>
        <dbReference type="ChEBI" id="CHEBI:57586"/>
    </cofactor>
</comment>
<dbReference type="SUPFAM" id="SSF52440">
    <property type="entry name" value="PreATP-grasp domain"/>
    <property type="match status" value="1"/>
</dbReference>
<keyword evidence="5" id="KW-0092">Biotin</keyword>
<dbReference type="SMART" id="SM00878">
    <property type="entry name" value="Biotin_carb_C"/>
    <property type="match status" value="1"/>
</dbReference>
<dbReference type="Proteomes" id="UP000717696">
    <property type="component" value="Unassembled WGS sequence"/>
</dbReference>
<dbReference type="InterPro" id="IPR011054">
    <property type="entry name" value="Rudment_hybrid_motif"/>
</dbReference>
<evidence type="ECO:0000256" key="2">
    <source>
        <dbReference type="ARBA" id="ARBA00022598"/>
    </source>
</evidence>
<comment type="caution">
    <text evidence="9">The sequence shown here is derived from an EMBL/GenBank/DDBJ whole genome shotgun (WGS) entry which is preliminary data.</text>
</comment>
<sequence>MAHQARKRPLFVAPPVFRKNGTPVLQRVLIANRGEIACRVIKACRDQMITAIVVYADEDDTSLHVQLADEAVCIGPADQQPYQNIEQLVKVAKQTNANAVHPGYGYLSENAKFAQAVAAAGLIFIGPTPESILKLGDKRLAKEYLGAHSSVPLIPGYGRLNQEPAHLEAEADKIGYPVLIKASAGGGGKGMRVVRQKADFREAFLRCASESERSFGSAHCLIEKYVESGKHVEFQVIGDGEKFISLLDRECSIQRRHQKVIEESPCPWLSPELRQRMSDAAVEIARLLKYVSAGTVEFIVDIEQSSFYFLEVNTRIQVEHPITEEVVQIDIVALQLFIAAGGKLASLPELETIRPEGHAIEVRLCAENPFNNFLPCVGTVTLFEPVSRVTGAHVPNVRYEVGVATGSSVSVHFDSMVCKIIVWAADRASAIQKMNYVLKNTVCMGVTTNQLFLQRILLHPGFQDPAYTTSFIEMHGADLFQPVSIDYVTGPMAMAALLCDGQVGDQNTVGGPGPKTFRSIPAGFRNQRKDVKTASRKFISCQLQLLGHETAGDYMITRTVVDEYEMALIKPEPALTVAEKKSFFNKHGGPLTRRFYHATACEPAPRFEARVLQHGTSLVSIKGQDNGVVRLSIGGGQHTFFVSLLSKDEFKREVSVYSAHKGVGANYILSDPLAWAGKFELRREQQGLDPGTHIPE</sequence>
<dbReference type="InterPro" id="IPR050856">
    <property type="entry name" value="Biotin_carboxylase_complex"/>
</dbReference>
<dbReference type="AlphaFoldDB" id="A0A9P9ELB2"/>
<dbReference type="InterPro" id="IPR011764">
    <property type="entry name" value="Biotin_carboxylation_dom"/>
</dbReference>